<evidence type="ECO:0000313" key="3">
    <source>
        <dbReference type="Proteomes" id="UP000299102"/>
    </source>
</evidence>
<accession>A0A4C1UYV7</accession>
<sequence length="136" mass="14836">MLLFGARECFATTLIYSIRDILRSTSKRSGSLFGHPHTITGNTRRSKVFVLKRRTLEDAAQPVDLNSSPTSVTAHKKTIATLRVVLISGAGGGGVRPERGGKWARGGRGGRGPLVRQTTRTHDSHLRLIHCRLLLA</sequence>
<dbReference type="EMBL" id="BGZK01000242">
    <property type="protein sequence ID" value="GBP31197.1"/>
    <property type="molecule type" value="Genomic_DNA"/>
</dbReference>
<proteinExistence type="predicted"/>
<reference evidence="2 3" key="1">
    <citation type="journal article" date="2019" name="Commun. Biol.">
        <title>The bagworm genome reveals a unique fibroin gene that provides high tensile strength.</title>
        <authorList>
            <person name="Kono N."/>
            <person name="Nakamura H."/>
            <person name="Ohtoshi R."/>
            <person name="Tomita M."/>
            <person name="Numata K."/>
            <person name="Arakawa K."/>
        </authorList>
    </citation>
    <scope>NUCLEOTIDE SEQUENCE [LARGE SCALE GENOMIC DNA]</scope>
</reference>
<evidence type="ECO:0000313" key="2">
    <source>
        <dbReference type="EMBL" id="GBP31197.1"/>
    </source>
</evidence>
<comment type="caution">
    <text evidence="2">The sequence shown here is derived from an EMBL/GenBank/DDBJ whole genome shotgun (WGS) entry which is preliminary data.</text>
</comment>
<keyword evidence="3" id="KW-1185">Reference proteome</keyword>
<organism evidence="2 3">
    <name type="scientific">Eumeta variegata</name>
    <name type="common">Bagworm moth</name>
    <name type="synonym">Eumeta japonica</name>
    <dbReference type="NCBI Taxonomy" id="151549"/>
    <lineage>
        <taxon>Eukaryota</taxon>
        <taxon>Metazoa</taxon>
        <taxon>Ecdysozoa</taxon>
        <taxon>Arthropoda</taxon>
        <taxon>Hexapoda</taxon>
        <taxon>Insecta</taxon>
        <taxon>Pterygota</taxon>
        <taxon>Neoptera</taxon>
        <taxon>Endopterygota</taxon>
        <taxon>Lepidoptera</taxon>
        <taxon>Glossata</taxon>
        <taxon>Ditrysia</taxon>
        <taxon>Tineoidea</taxon>
        <taxon>Psychidae</taxon>
        <taxon>Oiketicinae</taxon>
        <taxon>Eumeta</taxon>
    </lineage>
</organism>
<protein>
    <submittedName>
        <fullName evidence="2">Uncharacterized protein</fullName>
    </submittedName>
</protein>
<evidence type="ECO:0000256" key="1">
    <source>
        <dbReference type="SAM" id="MobiDB-lite"/>
    </source>
</evidence>
<dbReference type="Proteomes" id="UP000299102">
    <property type="component" value="Unassembled WGS sequence"/>
</dbReference>
<gene>
    <name evidence="2" type="ORF">EVAR_21635_1</name>
</gene>
<feature type="compositionally biased region" description="Gly residues" evidence="1">
    <location>
        <begin position="103"/>
        <end position="112"/>
    </location>
</feature>
<dbReference type="AlphaFoldDB" id="A0A4C1UYV7"/>
<name>A0A4C1UYV7_EUMVA</name>
<feature type="region of interest" description="Disordered" evidence="1">
    <location>
        <begin position="96"/>
        <end position="119"/>
    </location>
</feature>